<evidence type="ECO:0000313" key="9">
    <source>
        <dbReference type="Proteomes" id="UP000576209"/>
    </source>
</evidence>
<dbReference type="Gene3D" id="1.10.443.10">
    <property type="entry name" value="Intergrase catalytic core"/>
    <property type="match status" value="1"/>
</dbReference>
<dbReference type="Pfam" id="PF13495">
    <property type="entry name" value="Phage_int_SAM_4"/>
    <property type="match status" value="1"/>
</dbReference>
<comment type="caution">
    <text evidence="8">The sequence shown here is derived from an EMBL/GenBank/DDBJ whole genome shotgun (WGS) entry which is preliminary data.</text>
</comment>
<dbReference type="InterPro" id="IPR013762">
    <property type="entry name" value="Integrase-like_cat_sf"/>
</dbReference>
<proteinExistence type="inferred from homology"/>
<dbReference type="InterPro" id="IPR004107">
    <property type="entry name" value="Integrase_SAM-like_N"/>
</dbReference>
<gene>
    <name evidence="8" type="ORF">GGR28_002674</name>
</gene>
<evidence type="ECO:0000256" key="3">
    <source>
        <dbReference type="ARBA" id="ARBA00023125"/>
    </source>
</evidence>
<name>A0A840E9N2_9BACT</name>
<keyword evidence="9" id="KW-1185">Reference proteome</keyword>
<comment type="similarity">
    <text evidence="1">Belongs to the 'phage' integrase family.</text>
</comment>
<keyword evidence="3 5" id="KW-0238">DNA-binding</keyword>
<dbReference type="InterPro" id="IPR010998">
    <property type="entry name" value="Integrase_recombinase_N"/>
</dbReference>
<reference evidence="8 9" key="1">
    <citation type="submission" date="2020-08" db="EMBL/GenBank/DDBJ databases">
        <title>Genomic Encyclopedia of Type Strains, Phase IV (KMG-IV): sequencing the most valuable type-strain genomes for metagenomic binning, comparative biology and taxonomic classification.</title>
        <authorList>
            <person name="Goeker M."/>
        </authorList>
    </citation>
    <scope>NUCLEOTIDE SEQUENCE [LARGE SCALE GENOMIC DNA]</scope>
    <source>
        <strain evidence="8 9">DSM 105137</strain>
    </source>
</reference>
<dbReference type="EMBL" id="JACIFF010000006">
    <property type="protein sequence ID" value="MBB4080047.1"/>
    <property type="molecule type" value="Genomic_DNA"/>
</dbReference>
<evidence type="ECO:0000259" key="7">
    <source>
        <dbReference type="PROSITE" id="PS51900"/>
    </source>
</evidence>
<evidence type="ECO:0000256" key="1">
    <source>
        <dbReference type="ARBA" id="ARBA00008857"/>
    </source>
</evidence>
<dbReference type="PANTHER" id="PTHR30349:SF64">
    <property type="entry name" value="PROPHAGE INTEGRASE INTD-RELATED"/>
    <property type="match status" value="1"/>
</dbReference>
<protein>
    <submittedName>
        <fullName evidence="8">Site-specific recombinase XerD</fullName>
    </submittedName>
</protein>
<dbReference type="PANTHER" id="PTHR30349">
    <property type="entry name" value="PHAGE INTEGRASE-RELATED"/>
    <property type="match status" value="1"/>
</dbReference>
<dbReference type="SUPFAM" id="SSF56349">
    <property type="entry name" value="DNA breaking-rejoining enzymes"/>
    <property type="match status" value="1"/>
</dbReference>
<dbReference type="PROSITE" id="PS51900">
    <property type="entry name" value="CB"/>
    <property type="match status" value="1"/>
</dbReference>
<dbReference type="AlphaFoldDB" id="A0A840E9N2"/>
<accession>A0A840E9N2</accession>
<dbReference type="InterPro" id="IPR044068">
    <property type="entry name" value="CB"/>
</dbReference>
<dbReference type="Proteomes" id="UP000576209">
    <property type="component" value="Unassembled WGS sequence"/>
</dbReference>
<feature type="domain" description="Core-binding (CB)" evidence="7">
    <location>
        <begin position="92"/>
        <end position="182"/>
    </location>
</feature>
<evidence type="ECO:0000313" key="8">
    <source>
        <dbReference type="EMBL" id="MBB4080047.1"/>
    </source>
</evidence>
<dbReference type="GO" id="GO:0006310">
    <property type="term" value="P:DNA recombination"/>
    <property type="evidence" value="ECO:0007669"/>
    <property type="project" value="UniProtKB-KW"/>
</dbReference>
<organism evidence="8 9">
    <name type="scientific">Neolewinella aquimaris</name>
    <dbReference type="NCBI Taxonomy" id="1835722"/>
    <lineage>
        <taxon>Bacteria</taxon>
        <taxon>Pseudomonadati</taxon>
        <taxon>Bacteroidota</taxon>
        <taxon>Saprospiria</taxon>
        <taxon>Saprospirales</taxon>
        <taxon>Lewinellaceae</taxon>
        <taxon>Neolewinella</taxon>
    </lineage>
</organism>
<dbReference type="RefSeq" id="WP_183496278.1">
    <property type="nucleotide sequence ID" value="NZ_JACIFF010000006.1"/>
</dbReference>
<feature type="domain" description="Tyr recombinase" evidence="6">
    <location>
        <begin position="198"/>
        <end position="370"/>
    </location>
</feature>
<evidence type="ECO:0000256" key="4">
    <source>
        <dbReference type="ARBA" id="ARBA00023172"/>
    </source>
</evidence>
<keyword evidence="2" id="KW-0229">DNA integration</keyword>
<dbReference type="GO" id="GO:0015074">
    <property type="term" value="P:DNA integration"/>
    <property type="evidence" value="ECO:0007669"/>
    <property type="project" value="UniProtKB-KW"/>
</dbReference>
<keyword evidence="4" id="KW-0233">DNA recombination</keyword>
<dbReference type="GO" id="GO:0003677">
    <property type="term" value="F:DNA binding"/>
    <property type="evidence" value="ECO:0007669"/>
    <property type="project" value="UniProtKB-UniRule"/>
</dbReference>
<evidence type="ECO:0000256" key="2">
    <source>
        <dbReference type="ARBA" id="ARBA00022908"/>
    </source>
</evidence>
<dbReference type="Pfam" id="PF00589">
    <property type="entry name" value="Phage_integrase"/>
    <property type="match status" value="1"/>
</dbReference>
<sequence>MMKSEIAVTIVEINGTKHLSVQPLGYVDDLSKRLYRLGYFTFDVDLRRWLARFDEDLEAALHQEFTGDRHVVSESVVRQDDPPRRQFTPAGAKSVPLSPHWADALRLTEEQLRVKRYSWRTVKSYLSHLRMFFIDHNGLQVDEITEPVIRRYILRRTKSGSYSASTQNQLLNAIKFWFEHVEDHPKTFVDLRPRKPSDLPTVLSVEEVRRLFQAVDNIKHRCILKMIYGGGLRLSEATNLRIADVLSDRMQLFIHGGKGKKDRYTILSQNALDELRVYFQHYRPSYWLFEGQSGGQYSVRSVQSLFRRAVQKSRVNPYATVHTLRHSYATHLLEQGVSLRHIQELLGHESSRTTERYTRVSNDEKRRIISPLDRLDTDEE</sequence>
<dbReference type="PROSITE" id="PS51898">
    <property type="entry name" value="TYR_RECOMBINASE"/>
    <property type="match status" value="1"/>
</dbReference>
<evidence type="ECO:0000256" key="5">
    <source>
        <dbReference type="PROSITE-ProRule" id="PRU01248"/>
    </source>
</evidence>
<evidence type="ECO:0000259" key="6">
    <source>
        <dbReference type="PROSITE" id="PS51898"/>
    </source>
</evidence>
<dbReference type="InterPro" id="IPR050090">
    <property type="entry name" value="Tyrosine_recombinase_XerCD"/>
</dbReference>
<dbReference type="InterPro" id="IPR011010">
    <property type="entry name" value="DNA_brk_join_enz"/>
</dbReference>
<dbReference type="InterPro" id="IPR002104">
    <property type="entry name" value="Integrase_catalytic"/>
</dbReference>
<dbReference type="Gene3D" id="1.10.150.130">
    <property type="match status" value="1"/>
</dbReference>